<dbReference type="InterPro" id="IPR014347">
    <property type="entry name" value="Tautomerase/MIF_sf"/>
</dbReference>
<keyword evidence="2" id="KW-1185">Reference proteome</keyword>
<evidence type="ECO:0008006" key="3">
    <source>
        <dbReference type="Google" id="ProtNLM"/>
    </source>
</evidence>
<evidence type="ECO:0000313" key="1">
    <source>
        <dbReference type="EMBL" id="MFK2918935.1"/>
    </source>
</evidence>
<accession>A0ABW8K8M5</accession>
<evidence type="ECO:0000313" key="2">
    <source>
        <dbReference type="Proteomes" id="UP001620408"/>
    </source>
</evidence>
<dbReference type="Proteomes" id="UP001620408">
    <property type="component" value="Unassembled WGS sequence"/>
</dbReference>
<dbReference type="SUPFAM" id="SSF55331">
    <property type="entry name" value="Tautomerase/MIF"/>
    <property type="match status" value="1"/>
</dbReference>
<comment type="caution">
    <text evidence="1">The sequence shown here is derived from an EMBL/GenBank/DDBJ whole genome shotgun (WGS) entry which is preliminary data.</text>
</comment>
<proteinExistence type="predicted"/>
<dbReference type="RefSeq" id="WP_379983443.1">
    <property type="nucleotide sequence ID" value="NZ_JADIKD010000012.1"/>
</dbReference>
<organism evidence="1 2">
    <name type="scientific">Dyella koreensis</name>
    <dbReference type="NCBI Taxonomy" id="311235"/>
    <lineage>
        <taxon>Bacteria</taxon>
        <taxon>Pseudomonadati</taxon>
        <taxon>Pseudomonadota</taxon>
        <taxon>Gammaproteobacteria</taxon>
        <taxon>Lysobacterales</taxon>
        <taxon>Rhodanobacteraceae</taxon>
        <taxon>Dyella</taxon>
    </lineage>
</organism>
<dbReference type="Gene3D" id="3.30.429.10">
    <property type="entry name" value="Macrophage Migration Inhibitory Factor"/>
    <property type="match status" value="1"/>
</dbReference>
<gene>
    <name evidence="1" type="ORF">ISS97_16810</name>
</gene>
<dbReference type="EMBL" id="JADIKD010000012">
    <property type="protein sequence ID" value="MFK2918935.1"/>
    <property type="molecule type" value="Genomic_DNA"/>
</dbReference>
<reference evidence="1 2" key="1">
    <citation type="submission" date="2020-10" db="EMBL/GenBank/DDBJ databases">
        <title>Phylogeny of dyella-like bacteria.</title>
        <authorList>
            <person name="Fu J."/>
        </authorList>
    </citation>
    <scope>NUCLEOTIDE SEQUENCE [LARGE SCALE GENOMIC DNA]</scope>
    <source>
        <strain evidence="1 2">BB4</strain>
    </source>
</reference>
<protein>
    <recommendedName>
        <fullName evidence="3">5-carboxymethyl-2-hydroxymuconate isomerase</fullName>
    </recommendedName>
</protein>
<sequence length="130" mass="14329">MPHIIIEVTPGLAHIVDVDTTLCVIHATLADEGLAEMDDLKSRVHLCPMKLAGDDAGAEFIVAHLITTNDRPLSSLRRMGDIIHGALVRAIERHEMPFWWQCCVLLEPTSKSKYLKTDSRHAGGMSFSLG</sequence>
<name>A0ABW8K8M5_9GAMM</name>